<gene>
    <name evidence="1" type="ORF">RRG08_064407</name>
</gene>
<organism evidence="1 2">
    <name type="scientific">Elysia crispata</name>
    <name type="common">lettuce slug</name>
    <dbReference type="NCBI Taxonomy" id="231223"/>
    <lineage>
        <taxon>Eukaryota</taxon>
        <taxon>Metazoa</taxon>
        <taxon>Spiralia</taxon>
        <taxon>Lophotrochozoa</taxon>
        <taxon>Mollusca</taxon>
        <taxon>Gastropoda</taxon>
        <taxon>Heterobranchia</taxon>
        <taxon>Euthyneura</taxon>
        <taxon>Panpulmonata</taxon>
        <taxon>Sacoglossa</taxon>
        <taxon>Placobranchoidea</taxon>
        <taxon>Plakobranchidae</taxon>
        <taxon>Elysia</taxon>
    </lineage>
</organism>
<evidence type="ECO:0000313" key="1">
    <source>
        <dbReference type="EMBL" id="KAK3761684.1"/>
    </source>
</evidence>
<protein>
    <submittedName>
        <fullName evidence="1">Uncharacterized protein</fullName>
    </submittedName>
</protein>
<keyword evidence="2" id="KW-1185">Reference proteome</keyword>
<reference evidence="1" key="1">
    <citation type="journal article" date="2023" name="G3 (Bethesda)">
        <title>A reference genome for the long-term kleptoplast-retaining sea slug Elysia crispata morphotype clarki.</title>
        <authorList>
            <person name="Eastman K.E."/>
            <person name="Pendleton A.L."/>
            <person name="Shaikh M.A."/>
            <person name="Suttiyut T."/>
            <person name="Ogas R."/>
            <person name="Tomko P."/>
            <person name="Gavelis G."/>
            <person name="Widhalm J.R."/>
            <person name="Wisecaver J.H."/>
        </authorList>
    </citation>
    <scope>NUCLEOTIDE SEQUENCE</scope>
    <source>
        <strain evidence="1">ECLA1</strain>
    </source>
</reference>
<evidence type="ECO:0000313" key="2">
    <source>
        <dbReference type="Proteomes" id="UP001283361"/>
    </source>
</evidence>
<name>A0AAE1D8S1_9GAST</name>
<dbReference type="EMBL" id="JAWDGP010004859">
    <property type="protein sequence ID" value="KAK3761684.1"/>
    <property type="molecule type" value="Genomic_DNA"/>
</dbReference>
<dbReference type="AlphaFoldDB" id="A0AAE1D8S1"/>
<dbReference type="Proteomes" id="UP001283361">
    <property type="component" value="Unassembled WGS sequence"/>
</dbReference>
<comment type="caution">
    <text evidence="1">The sequence shown here is derived from an EMBL/GenBank/DDBJ whole genome shotgun (WGS) entry which is preliminary data.</text>
</comment>
<proteinExistence type="predicted"/>
<sequence length="42" mass="4806">MGDIKGFDPDYIYHRLLNLPTSSCRNATELYTNCSVRSQNIV</sequence>
<accession>A0AAE1D8S1</accession>